<gene>
    <name evidence="2" type="ORF">FNAPI_4286</name>
</gene>
<comment type="caution">
    <text evidence="2">The sequence shown here is derived from an EMBL/GenBank/DDBJ whole genome shotgun (WGS) entry which is preliminary data.</text>
</comment>
<dbReference type="AlphaFoldDB" id="A0A8H5JRY9"/>
<accession>A0A8H5JRY9</accession>
<proteinExistence type="predicted"/>
<protein>
    <submittedName>
        <fullName evidence="2">Myroilysin</fullName>
    </submittedName>
</protein>
<name>A0A8H5JRY9_9HYPO</name>
<dbReference type="EMBL" id="JAAOAO010000159">
    <property type="protein sequence ID" value="KAF5560119.1"/>
    <property type="molecule type" value="Genomic_DNA"/>
</dbReference>
<keyword evidence="1" id="KW-0732">Signal</keyword>
<dbReference type="Proteomes" id="UP000574317">
    <property type="component" value="Unassembled WGS sequence"/>
</dbReference>
<evidence type="ECO:0000313" key="2">
    <source>
        <dbReference type="EMBL" id="KAF5560119.1"/>
    </source>
</evidence>
<evidence type="ECO:0000256" key="1">
    <source>
        <dbReference type="SAM" id="SignalP"/>
    </source>
</evidence>
<keyword evidence="3" id="KW-1185">Reference proteome</keyword>
<feature type="chain" id="PRO_5034246151" evidence="1">
    <location>
        <begin position="19"/>
        <end position="314"/>
    </location>
</feature>
<sequence length="314" mass="36374">MKITAFIVAMVGVVSVNAANDDSYFIVNSRRGGEVSSGVAWYSNRNNAWGRQPQNYVDVEHGVVRKWEGQQTEAYFKDGSWFKVNIDHLGYDKAAGEHVGFGWNQWRSFNCYKTHDRAVVVPTLYRVEDWNVQGIYECKKDISKVPLGYAFVPSHKAAIAHISRRMARKQRREIFACVNTQRQNPPTDSQPKVGPQTAFGLYVPSDIADAATIQFEEQVRAVQAKQIFYIREFFPYMPSRHIRSMHAKEYRYQKRSVWDLKKLMREVKWTVPQKVEKYLRDYIRKEGGKLTDEEVASVMRSWKDGSEMPDVGII</sequence>
<reference evidence="2 3" key="1">
    <citation type="submission" date="2020-05" db="EMBL/GenBank/DDBJ databases">
        <title>Identification and distribution of gene clusters putatively required for synthesis of sphingolipid metabolism inhibitors in phylogenetically diverse species of the filamentous fungus Fusarium.</title>
        <authorList>
            <person name="Kim H.-S."/>
            <person name="Busman M."/>
            <person name="Brown D.W."/>
            <person name="Divon H."/>
            <person name="Uhlig S."/>
            <person name="Proctor R.H."/>
        </authorList>
    </citation>
    <scope>NUCLEOTIDE SEQUENCE [LARGE SCALE GENOMIC DNA]</scope>
    <source>
        <strain evidence="2 3">NRRL 25196</strain>
    </source>
</reference>
<evidence type="ECO:0000313" key="3">
    <source>
        <dbReference type="Proteomes" id="UP000574317"/>
    </source>
</evidence>
<organism evidence="2 3">
    <name type="scientific">Fusarium napiforme</name>
    <dbReference type="NCBI Taxonomy" id="42672"/>
    <lineage>
        <taxon>Eukaryota</taxon>
        <taxon>Fungi</taxon>
        <taxon>Dikarya</taxon>
        <taxon>Ascomycota</taxon>
        <taxon>Pezizomycotina</taxon>
        <taxon>Sordariomycetes</taxon>
        <taxon>Hypocreomycetidae</taxon>
        <taxon>Hypocreales</taxon>
        <taxon>Nectriaceae</taxon>
        <taxon>Fusarium</taxon>
        <taxon>Fusarium fujikuroi species complex</taxon>
    </lineage>
</organism>
<feature type="signal peptide" evidence="1">
    <location>
        <begin position="1"/>
        <end position="18"/>
    </location>
</feature>